<feature type="coiled-coil region" evidence="1">
    <location>
        <begin position="98"/>
        <end position="128"/>
    </location>
</feature>
<dbReference type="RefSeq" id="WP_099957948.1">
    <property type="nucleotide sequence ID" value="NZ_PEQY01000001.1"/>
</dbReference>
<evidence type="ECO:0000256" key="1">
    <source>
        <dbReference type="SAM" id="Coils"/>
    </source>
</evidence>
<proteinExistence type="predicted"/>
<dbReference type="EMBL" id="PEQY01000001">
    <property type="protein sequence ID" value="PIM79179.1"/>
    <property type="molecule type" value="Genomic_DNA"/>
</dbReference>
<sequence>MKLSEAFKKLDREAFNINYNINKSQWELVIFNQDFDILEEYENKYLKDLLESYLKETVEFNHSNEPYIIEDRARKIKINFGNTEDEENIFEIILDPCFSNLNTELKDLKDLIKRLENINQEFRDLEMSTSERLYPARAYL</sequence>
<protein>
    <submittedName>
        <fullName evidence="2">Uncharacterized protein</fullName>
    </submittedName>
</protein>
<comment type="caution">
    <text evidence="2">The sequence shown here is derived from an EMBL/GenBank/DDBJ whole genome shotgun (WGS) entry which is preliminary data.</text>
</comment>
<dbReference type="GeneID" id="93327108"/>
<dbReference type="Proteomes" id="UP000229011">
    <property type="component" value="Unassembled WGS sequence"/>
</dbReference>
<gene>
    <name evidence="2" type="ORF">CTM71_01305</name>
</gene>
<evidence type="ECO:0000313" key="2">
    <source>
        <dbReference type="EMBL" id="PIM79179.1"/>
    </source>
</evidence>
<name>A0A2G9EGG0_9FUSO</name>
<evidence type="ECO:0000313" key="3">
    <source>
        <dbReference type="Proteomes" id="UP000229011"/>
    </source>
</evidence>
<reference evidence="2 3" key="1">
    <citation type="submission" date="2017-11" db="EMBL/GenBank/DDBJ databases">
        <title>Genome sequencing of Fusobacterium periodonticum KCOM 1259.</title>
        <authorList>
            <person name="Kook J.-K."/>
            <person name="Park S.-N."/>
            <person name="Lim Y.K."/>
        </authorList>
    </citation>
    <scope>NUCLEOTIDE SEQUENCE [LARGE SCALE GENOMIC DNA]</scope>
    <source>
        <strain evidence="2 3">KCOM 1259</strain>
    </source>
</reference>
<keyword evidence="1" id="KW-0175">Coiled coil</keyword>
<accession>A0A2G9EGG0</accession>
<organism evidence="2 3">
    <name type="scientific">Fusobacterium pseudoperiodonticum</name>
    <dbReference type="NCBI Taxonomy" id="2663009"/>
    <lineage>
        <taxon>Bacteria</taxon>
        <taxon>Fusobacteriati</taxon>
        <taxon>Fusobacteriota</taxon>
        <taxon>Fusobacteriia</taxon>
        <taxon>Fusobacteriales</taxon>
        <taxon>Fusobacteriaceae</taxon>
        <taxon>Fusobacterium</taxon>
    </lineage>
</organism>
<dbReference type="AlphaFoldDB" id="A0A2G9EGG0"/>